<dbReference type="InterPro" id="IPR024445">
    <property type="entry name" value="Tnp_ISXO2-like"/>
</dbReference>
<dbReference type="EMBL" id="JWZT01001910">
    <property type="protein sequence ID" value="KII70969.1"/>
    <property type="molecule type" value="Genomic_DNA"/>
</dbReference>
<dbReference type="InterPro" id="IPR053164">
    <property type="entry name" value="IS1016-like_transposase"/>
</dbReference>
<dbReference type="OrthoDB" id="5979044at2759"/>
<evidence type="ECO:0000313" key="3">
    <source>
        <dbReference type="Proteomes" id="UP000031668"/>
    </source>
</evidence>
<evidence type="ECO:0000259" key="1">
    <source>
        <dbReference type="SMART" id="SM01126"/>
    </source>
</evidence>
<dbReference type="Proteomes" id="UP000031668">
    <property type="component" value="Unassembled WGS sequence"/>
</dbReference>
<gene>
    <name evidence="2" type="ORF">RF11_09998</name>
</gene>
<keyword evidence="3" id="KW-1185">Reference proteome</keyword>
<name>A0A0C2IZL7_THEKT</name>
<dbReference type="SMART" id="SM01126">
    <property type="entry name" value="DDE_Tnp_IS1595"/>
    <property type="match status" value="1"/>
</dbReference>
<organism evidence="2 3">
    <name type="scientific">Thelohanellus kitauei</name>
    <name type="common">Myxosporean</name>
    <dbReference type="NCBI Taxonomy" id="669202"/>
    <lineage>
        <taxon>Eukaryota</taxon>
        <taxon>Metazoa</taxon>
        <taxon>Cnidaria</taxon>
        <taxon>Myxozoa</taxon>
        <taxon>Myxosporea</taxon>
        <taxon>Bivalvulida</taxon>
        <taxon>Platysporina</taxon>
        <taxon>Myxobolidae</taxon>
        <taxon>Thelohanellus</taxon>
    </lineage>
</organism>
<comment type="caution">
    <text evidence="2">The sequence shown here is derived from an EMBL/GenBank/DDBJ whole genome shotgun (WGS) entry which is preliminary data.</text>
</comment>
<evidence type="ECO:0000313" key="2">
    <source>
        <dbReference type="EMBL" id="KII70969.1"/>
    </source>
</evidence>
<feature type="domain" description="ISXO2-like transposase" evidence="1">
    <location>
        <begin position="18"/>
        <end position="122"/>
    </location>
</feature>
<dbReference type="PANTHER" id="PTHR47163:SF3">
    <property type="entry name" value="PROTEIN CBG18017"/>
    <property type="match status" value="1"/>
</dbReference>
<dbReference type="AlphaFoldDB" id="A0A0C2IZL7"/>
<dbReference type="PANTHER" id="PTHR47163">
    <property type="entry name" value="DDE_TNP_IS1595 DOMAIN-CONTAINING PROTEIN"/>
    <property type="match status" value="1"/>
</dbReference>
<dbReference type="Pfam" id="PF12762">
    <property type="entry name" value="DDE_Tnp_IS1595"/>
    <property type="match status" value="1"/>
</dbReference>
<accession>A0A0C2IZL7</accession>
<reference evidence="2 3" key="1">
    <citation type="journal article" date="2014" name="Genome Biol. Evol.">
        <title>The genome of the myxosporean Thelohanellus kitauei shows adaptations to nutrient acquisition within its fish host.</title>
        <authorList>
            <person name="Yang Y."/>
            <person name="Xiong J."/>
            <person name="Zhou Z."/>
            <person name="Huo F."/>
            <person name="Miao W."/>
            <person name="Ran C."/>
            <person name="Liu Y."/>
            <person name="Zhang J."/>
            <person name="Feng J."/>
            <person name="Wang M."/>
            <person name="Wang M."/>
            <person name="Wang L."/>
            <person name="Yao B."/>
        </authorList>
    </citation>
    <scope>NUCLEOTIDE SEQUENCE [LARGE SCALE GENOMIC DNA]</scope>
    <source>
        <strain evidence="2">Wuqing</strain>
    </source>
</reference>
<proteinExistence type="predicted"/>
<sequence length="146" mass="17283">MEPFKYRSNDASQQELWNADSGALDIRTFRIGEVRLFKVERRNKNTLLPIIRNNVSAGSMVWSDEWAPYRSTGVEFTSIDDVHTQNIERVLSSLKHHILRSMKNTSKELLESHLHEFMWRSRSQRNIYDTFTKLIREAANQRPIEF</sequence>
<protein>
    <recommendedName>
        <fullName evidence="1">ISXO2-like transposase domain-containing protein</fullName>
    </recommendedName>
</protein>